<keyword evidence="1" id="KW-0597">Phosphoprotein</keyword>
<dbReference type="InterPro" id="IPR001789">
    <property type="entry name" value="Sig_transdc_resp-reg_receiver"/>
</dbReference>
<feature type="domain" description="Response regulatory" evidence="2">
    <location>
        <begin position="19"/>
        <end position="80"/>
    </location>
</feature>
<evidence type="ECO:0000259" key="2">
    <source>
        <dbReference type="PROSITE" id="PS50110"/>
    </source>
</evidence>
<dbReference type="InterPro" id="IPR011006">
    <property type="entry name" value="CheY-like_superfamily"/>
</dbReference>
<reference evidence="3" key="1">
    <citation type="journal article" date="2011" name="Environ. Microbiol.">
        <title>Genomic insights into the metabolic potential of the polycyclic aromatic hydrocarbon degrading sulfate-reducing Deltaproteobacterium N47.</title>
        <authorList>
            <person name="Bergmann F."/>
            <person name="Selesi D."/>
            <person name="Weinmaier T."/>
            <person name="Tischler P."/>
            <person name="Rattei T."/>
            <person name="Meckenstock R.U."/>
        </authorList>
    </citation>
    <scope>NUCLEOTIDE SEQUENCE</scope>
</reference>
<dbReference type="Gene3D" id="3.40.50.2300">
    <property type="match status" value="1"/>
</dbReference>
<evidence type="ECO:0000256" key="1">
    <source>
        <dbReference type="PROSITE-ProRule" id="PRU00169"/>
    </source>
</evidence>
<proteinExistence type="predicted"/>
<gene>
    <name evidence="3" type="ORF">N47_C19290</name>
</gene>
<sequence>MSNKILSVPIEELKGNGESILVVDDVESQREISCKMLDVLGYKTKAISGGKEAVDYLKENKADLILLDDYGSWYKWSGDI</sequence>
<dbReference type="AlphaFoldDB" id="E1YB30"/>
<evidence type="ECO:0000313" key="3">
    <source>
        <dbReference type="EMBL" id="CBX27871.1"/>
    </source>
</evidence>
<dbReference type="GO" id="GO:0000160">
    <property type="term" value="P:phosphorelay signal transduction system"/>
    <property type="evidence" value="ECO:0007669"/>
    <property type="project" value="InterPro"/>
</dbReference>
<organism evidence="3">
    <name type="scientific">uncultured Desulfobacterium sp</name>
    <dbReference type="NCBI Taxonomy" id="201089"/>
    <lineage>
        <taxon>Bacteria</taxon>
        <taxon>Pseudomonadati</taxon>
        <taxon>Thermodesulfobacteriota</taxon>
        <taxon>Desulfobacteria</taxon>
        <taxon>Desulfobacterales</taxon>
        <taxon>Desulfobacteriaceae</taxon>
        <taxon>Desulfobacterium</taxon>
        <taxon>environmental samples</taxon>
    </lineage>
</organism>
<feature type="modified residue" description="4-aspartylphosphate" evidence="1">
    <location>
        <position position="68"/>
    </location>
</feature>
<name>E1YB30_9BACT</name>
<dbReference type="EMBL" id="FR695867">
    <property type="protein sequence ID" value="CBX27871.1"/>
    <property type="molecule type" value="Genomic_DNA"/>
</dbReference>
<accession>E1YB30</accession>
<dbReference type="SUPFAM" id="SSF52172">
    <property type="entry name" value="CheY-like"/>
    <property type="match status" value="1"/>
</dbReference>
<protein>
    <recommendedName>
        <fullName evidence="2">Response regulatory domain-containing protein</fullName>
    </recommendedName>
</protein>
<dbReference type="Pfam" id="PF00072">
    <property type="entry name" value="Response_reg"/>
    <property type="match status" value="1"/>
</dbReference>
<dbReference type="PROSITE" id="PS50110">
    <property type="entry name" value="RESPONSE_REGULATORY"/>
    <property type="match status" value="1"/>
</dbReference>